<dbReference type="EMBL" id="NRJF01000262">
    <property type="protein sequence ID" value="RIY31815.1"/>
    <property type="molecule type" value="Genomic_DNA"/>
</dbReference>
<keyword evidence="5" id="KW-1185">Reference proteome</keyword>
<dbReference type="OrthoDB" id="9797519at2"/>
<dbReference type="Pfam" id="PF01985">
    <property type="entry name" value="CRS1_YhbY"/>
    <property type="match status" value="1"/>
</dbReference>
<dbReference type="Gene3D" id="3.30.110.60">
    <property type="entry name" value="YhbY-like"/>
    <property type="match status" value="1"/>
</dbReference>
<evidence type="ECO:0000259" key="3">
    <source>
        <dbReference type="PROSITE" id="PS51295"/>
    </source>
</evidence>
<evidence type="ECO:0000313" key="5">
    <source>
        <dbReference type="Proteomes" id="UP000265964"/>
    </source>
</evidence>
<comment type="caution">
    <text evidence="4">The sequence shown here is derived from an EMBL/GenBank/DDBJ whole genome shotgun (WGS) entry which is preliminary data.</text>
</comment>
<dbReference type="PANTHER" id="PTHR40065:SF3">
    <property type="entry name" value="RNA-BINDING PROTEIN YHBY"/>
    <property type="match status" value="1"/>
</dbReference>
<dbReference type="SMART" id="SM01103">
    <property type="entry name" value="CRS1_YhbY"/>
    <property type="match status" value="1"/>
</dbReference>
<sequence>MALKLTTAVKKELFGLSHDLKPVVMIGQNLLTDSVIKEFNNSIDHHELIKVKMSFEGDTPEERKQIRQAICDEIVRQTQGVTLIRIVGNIAVFYKPSKAKKVEEKLKLFRGR</sequence>
<protein>
    <recommendedName>
        <fullName evidence="3">CRM domain-containing protein</fullName>
    </recommendedName>
</protein>
<proteinExistence type="predicted"/>
<accession>A0A3A1Y2M8</accession>
<dbReference type="PROSITE" id="PS51295">
    <property type="entry name" value="CRM"/>
    <property type="match status" value="1"/>
</dbReference>
<dbReference type="InterPro" id="IPR001890">
    <property type="entry name" value="RNA-binding_CRM"/>
</dbReference>
<organism evidence="4 5">
    <name type="scientific">Psittacicella gerlachiana</name>
    <dbReference type="NCBI Taxonomy" id="2028574"/>
    <lineage>
        <taxon>Bacteria</taxon>
        <taxon>Pseudomonadati</taxon>
        <taxon>Pseudomonadota</taxon>
        <taxon>Gammaproteobacteria</taxon>
        <taxon>Pasteurellales</taxon>
        <taxon>Psittacicellaceae</taxon>
        <taxon>Psittacicella</taxon>
    </lineage>
</organism>
<dbReference type="AlphaFoldDB" id="A0A3A1Y2M8"/>
<feature type="domain" description="CRM" evidence="3">
    <location>
        <begin position="3"/>
        <end position="106"/>
    </location>
</feature>
<evidence type="ECO:0000313" key="4">
    <source>
        <dbReference type="EMBL" id="RIY31815.1"/>
    </source>
</evidence>
<name>A0A3A1Y2M8_9GAMM</name>
<dbReference type="InterPro" id="IPR035920">
    <property type="entry name" value="YhbY-like_sf"/>
</dbReference>
<dbReference type="PANTHER" id="PTHR40065">
    <property type="entry name" value="RNA-BINDING PROTEIN YHBY"/>
    <property type="match status" value="1"/>
</dbReference>
<gene>
    <name evidence="4" type="ORF">CKF59_07420</name>
</gene>
<dbReference type="Proteomes" id="UP000265964">
    <property type="component" value="Unassembled WGS sequence"/>
</dbReference>
<dbReference type="SUPFAM" id="SSF75471">
    <property type="entry name" value="YhbY-like"/>
    <property type="match status" value="1"/>
</dbReference>
<evidence type="ECO:0000256" key="1">
    <source>
        <dbReference type="ARBA" id="ARBA00022884"/>
    </source>
</evidence>
<reference evidence="4 5" key="1">
    <citation type="submission" date="2017-08" db="EMBL/GenBank/DDBJ databases">
        <title>Reclassification of Bisgaard taxon 37 and 44.</title>
        <authorList>
            <person name="Christensen H."/>
        </authorList>
    </citation>
    <scope>NUCLEOTIDE SEQUENCE [LARGE SCALE GENOMIC DNA]</scope>
    <source>
        <strain evidence="4 5">EEAB3T1</strain>
    </source>
</reference>
<keyword evidence="1 2" id="KW-0694">RNA-binding</keyword>
<evidence type="ECO:0000256" key="2">
    <source>
        <dbReference type="PROSITE-ProRule" id="PRU00626"/>
    </source>
</evidence>
<dbReference type="GO" id="GO:0003723">
    <property type="term" value="F:RNA binding"/>
    <property type="evidence" value="ECO:0007669"/>
    <property type="project" value="UniProtKB-UniRule"/>
</dbReference>
<dbReference type="RefSeq" id="WP_119535278.1">
    <property type="nucleotide sequence ID" value="NZ_NRJF01000262.1"/>
</dbReference>
<dbReference type="InterPro" id="IPR051925">
    <property type="entry name" value="RNA-binding_domain"/>
</dbReference>